<comment type="similarity">
    <text evidence="1">Belongs to the eukaryotic ribosomal protein eL21 family.</text>
</comment>
<protein>
    <recommendedName>
        <fullName evidence="4">60S ribosomal protein L21</fullName>
    </recommendedName>
</protein>
<dbReference type="GO" id="GO:0006412">
    <property type="term" value="P:translation"/>
    <property type="evidence" value="ECO:0007669"/>
    <property type="project" value="InterPro"/>
</dbReference>
<sequence>MTNTKRKRRGSHYMFSQPIHKHGVVPLATYMCIYKKKKKKKNLVFIPCFSWGMGTKRRVYNTTQHAVDIFMYKKFKGKIFSKRINVCIEHIKHTKNRNRQKKKKDAKEKVTWFKLKCQPIPPKEEPMAKKQSCCNQFYIN</sequence>
<dbReference type="SUPFAM" id="SSF50104">
    <property type="entry name" value="Translation proteins SH3-like domain"/>
    <property type="match status" value="1"/>
</dbReference>
<dbReference type="Pfam" id="PF01157">
    <property type="entry name" value="Ribosomal_L21e"/>
    <property type="match status" value="1"/>
</dbReference>
<evidence type="ECO:0000256" key="4">
    <source>
        <dbReference type="ARBA" id="ARBA00035327"/>
    </source>
</evidence>
<dbReference type="GO" id="GO:0003735">
    <property type="term" value="F:structural constituent of ribosome"/>
    <property type="evidence" value="ECO:0007669"/>
    <property type="project" value="InterPro"/>
</dbReference>
<evidence type="ECO:0000313" key="6">
    <source>
        <dbReference type="Proteomes" id="UP000694421"/>
    </source>
</evidence>
<dbReference type="Gene3D" id="2.30.30.70">
    <property type="entry name" value="Ribosomal protein L21"/>
    <property type="match status" value="1"/>
</dbReference>
<dbReference type="InterPro" id="IPR036948">
    <property type="entry name" value="Ribosomal_eL21_sf"/>
</dbReference>
<name>A0A8D0DL48_SALMN</name>
<dbReference type="InterPro" id="IPR008991">
    <property type="entry name" value="Translation_prot_SH3-like_sf"/>
</dbReference>
<reference evidence="5" key="2">
    <citation type="submission" date="2025-09" db="UniProtKB">
        <authorList>
            <consortium name="Ensembl"/>
        </authorList>
    </citation>
    <scope>IDENTIFICATION</scope>
</reference>
<organism evidence="5 6">
    <name type="scientific">Salvator merianae</name>
    <name type="common">Argentine black and white tegu</name>
    <name type="synonym">Tupinambis merianae</name>
    <dbReference type="NCBI Taxonomy" id="96440"/>
    <lineage>
        <taxon>Eukaryota</taxon>
        <taxon>Metazoa</taxon>
        <taxon>Chordata</taxon>
        <taxon>Craniata</taxon>
        <taxon>Vertebrata</taxon>
        <taxon>Euteleostomi</taxon>
        <taxon>Lepidosauria</taxon>
        <taxon>Squamata</taxon>
        <taxon>Bifurcata</taxon>
        <taxon>Unidentata</taxon>
        <taxon>Episquamata</taxon>
        <taxon>Laterata</taxon>
        <taxon>Teiioidea</taxon>
        <taxon>Teiidae</taxon>
        <taxon>Salvator</taxon>
    </lineage>
</organism>
<dbReference type="Ensembl" id="ENSSMRT00000006810.1">
    <property type="protein sequence ID" value="ENSSMRP00000005811.1"/>
    <property type="gene ID" value="ENSSMRG00000004685.1"/>
</dbReference>
<evidence type="ECO:0000313" key="5">
    <source>
        <dbReference type="Ensembl" id="ENSSMRP00000005811.1"/>
    </source>
</evidence>
<dbReference type="Gene3D" id="6.10.250.3260">
    <property type="match status" value="1"/>
</dbReference>
<keyword evidence="6" id="KW-1185">Reference proteome</keyword>
<keyword evidence="3" id="KW-0687">Ribonucleoprotein</keyword>
<dbReference type="Proteomes" id="UP000694421">
    <property type="component" value="Unplaced"/>
</dbReference>
<reference evidence="5" key="1">
    <citation type="submission" date="2025-08" db="UniProtKB">
        <authorList>
            <consortium name="Ensembl"/>
        </authorList>
    </citation>
    <scope>IDENTIFICATION</scope>
</reference>
<dbReference type="GO" id="GO:1990904">
    <property type="term" value="C:ribonucleoprotein complex"/>
    <property type="evidence" value="ECO:0007669"/>
    <property type="project" value="UniProtKB-KW"/>
</dbReference>
<dbReference type="InterPro" id="IPR001147">
    <property type="entry name" value="Ribosomal_eL21"/>
</dbReference>
<dbReference type="GeneTree" id="ENSGT00950000182922"/>
<dbReference type="OMA" id="CLMERSK"/>
<evidence type="ECO:0000256" key="3">
    <source>
        <dbReference type="ARBA" id="ARBA00023274"/>
    </source>
</evidence>
<evidence type="ECO:0000256" key="1">
    <source>
        <dbReference type="ARBA" id="ARBA00008427"/>
    </source>
</evidence>
<dbReference type="GO" id="GO:0005840">
    <property type="term" value="C:ribosome"/>
    <property type="evidence" value="ECO:0007669"/>
    <property type="project" value="UniProtKB-KW"/>
</dbReference>
<keyword evidence="2" id="KW-0689">Ribosomal protein</keyword>
<evidence type="ECO:0000256" key="2">
    <source>
        <dbReference type="ARBA" id="ARBA00022980"/>
    </source>
</evidence>
<accession>A0A8D0DL48</accession>
<dbReference type="AlphaFoldDB" id="A0A8D0DL48"/>
<proteinExistence type="inferred from homology"/>
<dbReference type="FunFam" id="2.30.30.70:FF:000001">
    <property type="entry name" value="60S ribosomal protein L21"/>
    <property type="match status" value="1"/>
</dbReference>
<dbReference type="PANTHER" id="PTHR20981">
    <property type="entry name" value="60S RIBOSOMAL PROTEIN L21"/>
    <property type="match status" value="1"/>
</dbReference>